<proteinExistence type="predicted"/>
<gene>
    <name evidence="1" type="ORF">JDV02_010552</name>
</gene>
<dbReference type="OrthoDB" id="2156052at2759"/>
<evidence type="ECO:0000313" key="2">
    <source>
        <dbReference type="Proteomes" id="UP000829364"/>
    </source>
</evidence>
<dbReference type="KEGG" id="ptkz:JDV02_010552"/>
<sequence length="182" mass="20832">MEEDEIARLRRLLDESERRREEAETLAAAARPQTVTDYLEACHQLSLAIDIVTDKSLTTQGEPTKPTGRKFPRRIIPWDSFAAAQEETWNQLAADDAFFTDTICPSSNQVDYIASLNRPISSENDLRNFERDTVEISVQRLLDEVYRNRRLRDNLDMQGTVTFKSHMNLGNFDWCPKAPGPG</sequence>
<dbReference type="EMBL" id="CP086366">
    <property type="protein sequence ID" value="UNI24834.1"/>
    <property type="molecule type" value="Genomic_DNA"/>
</dbReference>
<organism evidence="1 2">
    <name type="scientific">Purpureocillium takamizusanense</name>
    <dbReference type="NCBI Taxonomy" id="2060973"/>
    <lineage>
        <taxon>Eukaryota</taxon>
        <taxon>Fungi</taxon>
        <taxon>Dikarya</taxon>
        <taxon>Ascomycota</taxon>
        <taxon>Pezizomycotina</taxon>
        <taxon>Sordariomycetes</taxon>
        <taxon>Hypocreomycetidae</taxon>
        <taxon>Hypocreales</taxon>
        <taxon>Ophiocordycipitaceae</taxon>
        <taxon>Purpureocillium</taxon>
    </lineage>
</organism>
<name>A0A9Q8QP53_9HYPO</name>
<reference evidence="1" key="1">
    <citation type="submission" date="2021-11" db="EMBL/GenBank/DDBJ databases">
        <title>Purpureocillium_takamizusanense_genome.</title>
        <authorList>
            <person name="Nguyen N.-H."/>
        </authorList>
    </citation>
    <scope>NUCLEOTIDE SEQUENCE</scope>
    <source>
        <strain evidence="1">PT3</strain>
    </source>
</reference>
<dbReference type="AlphaFoldDB" id="A0A9Q8QP53"/>
<dbReference type="Proteomes" id="UP000829364">
    <property type="component" value="Chromosome 13"/>
</dbReference>
<keyword evidence="2" id="KW-1185">Reference proteome</keyword>
<dbReference type="RefSeq" id="XP_047848315.1">
    <property type="nucleotide sequence ID" value="XM_047992301.1"/>
</dbReference>
<protein>
    <submittedName>
        <fullName evidence="1">Uncharacterized protein</fullName>
    </submittedName>
</protein>
<accession>A0A9Q8QP53</accession>
<evidence type="ECO:0000313" key="1">
    <source>
        <dbReference type="EMBL" id="UNI24834.1"/>
    </source>
</evidence>
<dbReference type="GeneID" id="72072495"/>